<keyword evidence="5 11" id="KW-1133">Transmembrane helix</keyword>
<comment type="caution">
    <text evidence="12">The sequence shown here is derived from an EMBL/GenBank/DDBJ whole genome shotgun (WGS) entry which is preliminary data.</text>
</comment>
<name>A0A8H4VWQ6_9AGAR</name>
<evidence type="ECO:0000256" key="11">
    <source>
        <dbReference type="SAM" id="Phobius"/>
    </source>
</evidence>
<feature type="transmembrane region" description="Helical" evidence="11">
    <location>
        <begin position="158"/>
        <end position="183"/>
    </location>
</feature>
<keyword evidence="13" id="KW-1185">Reference proteome</keyword>
<evidence type="ECO:0000256" key="8">
    <source>
        <dbReference type="ARBA" id="ARBA00023170"/>
    </source>
</evidence>
<evidence type="ECO:0000256" key="7">
    <source>
        <dbReference type="ARBA" id="ARBA00023136"/>
    </source>
</evidence>
<keyword evidence="9" id="KW-0807">Transducer</keyword>
<dbReference type="Pfam" id="PF02076">
    <property type="entry name" value="STE3"/>
    <property type="match status" value="1"/>
</dbReference>
<proteinExistence type="inferred from homology"/>
<comment type="similarity">
    <text evidence="2">Belongs to the G-protein coupled receptor 4 family.</text>
</comment>
<dbReference type="Proteomes" id="UP000521872">
    <property type="component" value="Unassembled WGS sequence"/>
</dbReference>
<dbReference type="InterPro" id="IPR001499">
    <property type="entry name" value="GPCR_STE3"/>
</dbReference>
<feature type="compositionally biased region" description="Low complexity" evidence="10">
    <location>
        <begin position="411"/>
        <end position="427"/>
    </location>
</feature>
<reference evidence="12 13" key="1">
    <citation type="submission" date="2019-12" db="EMBL/GenBank/DDBJ databases">
        <authorList>
            <person name="Floudas D."/>
            <person name="Bentzer J."/>
            <person name="Ahren D."/>
            <person name="Johansson T."/>
            <person name="Persson P."/>
            <person name="Tunlid A."/>
        </authorList>
    </citation>
    <scope>NUCLEOTIDE SEQUENCE [LARGE SCALE GENOMIC DNA]</scope>
    <source>
        <strain evidence="12 13">CBS 102.39</strain>
    </source>
</reference>
<feature type="compositionally biased region" description="Polar residues" evidence="10">
    <location>
        <begin position="446"/>
        <end position="455"/>
    </location>
</feature>
<feature type="transmembrane region" description="Helical" evidence="11">
    <location>
        <begin position="204"/>
        <end position="228"/>
    </location>
</feature>
<dbReference type="PRINTS" id="PR00901">
    <property type="entry name" value="PHEROMONEBAR"/>
</dbReference>
<dbReference type="PANTHER" id="PTHR28097:SF1">
    <property type="entry name" value="PHEROMONE A FACTOR RECEPTOR"/>
    <property type="match status" value="1"/>
</dbReference>
<evidence type="ECO:0000256" key="4">
    <source>
        <dbReference type="ARBA" id="ARBA00022692"/>
    </source>
</evidence>
<evidence type="ECO:0000256" key="1">
    <source>
        <dbReference type="ARBA" id="ARBA00004141"/>
    </source>
</evidence>
<feature type="region of interest" description="Disordered" evidence="10">
    <location>
        <begin position="408"/>
        <end position="462"/>
    </location>
</feature>
<dbReference type="EMBL" id="JAACJL010000001">
    <property type="protein sequence ID" value="KAF4623145.1"/>
    <property type="molecule type" value="Genomic_DNA"/>
</dbReference>
<dbReference type="GO" id="GO:0005886">
    <property type="term" value="C:plasma membrane"/>
    <property type="evidence" value="ECO:0007669"/>
    <property type="project" value="TreeGrafter"/>
</dbReference>
<dbReference type="PANTHER" id="PTHR28097">
    <property type="entry name" value="PHEROMONE A FACTOR RECEPTOR"/>
    <property type="match status" value="1"/>
</dbReference>
<evidence type="ECO:0008006" key="14">
    <source>
        <dbReference type="Google" id="ProtNLM"/>
    </source>
</evidence>
<evidence type="ECO:0000256" key="5">
    <source>
        <dbReference type="ARBA" id="ARBA00022989"/>
    </source>
</evidence>
<dbReference type="PRINTS" id="PR00899">
    <property type="entry name" value="GPCRSTE3"/>
</dbReference>
<comment type="subcellular location">
    <subcellularLocation>
        <location evidence="1">Membrane</location>
        <topology evidence="1">Multi-pass membrane protein</topology>
    </subcellularLocation>
</comment>
<dbReference type="CDD" id="cd14966">
    <property type="entry name" value="7tmD_STE3"/>
    <property type="match status" value="1"/>
</dbReference>
<feature type="transmembrane region" description="Helical" evidence="11">
    <location>
        <begin position="112"/>
        <end position="132"/>
    </location>
</feature>
<evidence type="ECO:0000313" key="13">
    <source>
        <dbReference type="Proteomes" id="UP000521872"/>
    </source>
</evidence>
<evidence type="ECO:0000256" key="2">
    <source>
        <dbReference type="ARBA" id="ARBA00011085"/>
    </source>
</evidence>
<evidence type="ECO:0000256" key="10">
    <source>
        <dbReference type="SAM" id="MobiDB-lite"/>
    </source>
</evidence>
<accession>A0A8H4VWQ6</accession>
<dbReference type="GO" id="GO:0000750">
    <property type="term" value="P:pheromone-dependent signal transduction involved in conjugation with cellular fusion"/>
    <property type="evidence" value="ECO:0007669"/>
    <property type="project" value="TreeGrafter"/>
</dbReference>
<feature type="transmembrane region" description="Helical" evidence="11">
    <location>
        <begin position="270"/>
        <end position="289"/>
    </location>
</feature>
<organism evidence="12 13">
    <name type="scientific">Agrocybe pediades</name>
    <dbReference type="NCBI Taxonomy" id="84607"/>
    <lineage>
        <taxon>Eukaryota</taxon>
        <taxon>Fungi</taxon>
        <taxon>Dikarya</taxon>
        <taxon>Basidiomycota</taxon>
        <taxon>Agaricomycotina</taxon>
        <taxon>Agaricomycetes</taxon>
        <taxon>Agaricomycetidae</taxon>
        <taxon>Agaricales</taxon>
        <taxon>Agaricineae</taxon>
        <taxon>Strophariaceae</taxon>
        <taxon>Agrocybe</taxon>
    </lineage>
</organism>
<protein>
    <recommendedName>
        <fullName evidence="14">Pheromone receptor</fullName>
    </recommendedName>
</protein>
<evidence type="ECO:0000313" key="12">
    <source>
        <dbReference type="EMBL" id="KAF4623145.1"/>
    </source>
</evidence>
<keyword evidence="3" id="KW-0589">Pheromone response</keyword>
<keyword evidence="7 11" id="KW-0472">Membrane</keyword>
<keyword evidence="8" id="KW-0675">Receptor</keyword>
<feature type="transmembrane region" description="Helical" evidence="11">
    <location>
        <begin position="6"/>
        <end position="25"/>
    </location>
</feature>
<dbReference type="GO" id="GO:0004934">
    <property type="term" value="F:mating-type alpha-factor pheromone receptor activity"/>
    <property type="evidence" value="ECO:0007669"/>
    <property type="project" value="InterPro"/>
</dbReference>
<evidence type="ECO:0000256" key="6">
    <source>
        <dbReference type="ARBA" id="ARBA00023040"/>
    </source>
</evidence>
<keyword evidence="6" id="KW-0297">G-protein coupled receptor</keyword>
<dbReference type="AlphaFoldDB" id="A0A8H4VWQ6"/>
<gene>
    <name evidence="12" type="ORF">D9613_002291</name>
</gene>
<keyword evidence="4 11" id="KW-0812">Transmembrane</keyword>
<feature type="transmembrane region" description="Helical" evidence="11">
    <location>
        <begin position="37"/>
        <end position="57"/>
    </location>
</feature>
<evidence type="ECO:0000256" key="3">
    <source>
        <dbReference type="ARBA" id="ARBA00022507"/>
    </source>
</evidence>
<evidence type="ECO:0000256" key="9">
    <source>
        <dbReference type="ARBA" id="ARBA00023224"/>
    </source>
</evidence>
<sequence length="462" mass="50745">MAYSNSIYSAFAFIGFVMCCIPLPWHLEAWNTGTCLYMVWTGLACLNMFINSVVWTANAIDFSPTWCDISTKFFIGTTVAIPAASLCINRRLYHISSVRSVTITKAEKRRDVMVDLAIGLGIPLLEMILHYIPQGHRYNIFEDIGCLPSTYNTWVAYVLVYCVPIAIGCVSAVYAIMSIINFNKSRVQFNELLSSYNNLTSSRYVRLMCLAGVEVLCTIPLGAFSVYLNVRAGISPWISWADTHFGFSRVDQTLAIYWRMDPKNNISLELTRWLPILCAFIFFGFFGFADEARKNYRSALQTVVKRIGISTSSTLSGKTAFSSTGSKTTGSDGKVRPAVPLFVHQDFLRRQSSADSFTDKSLSIADVSGFLGEKAANDEKHGAEAFMPTLSYSQITFSDVGGTLADDKSGKFSNSPSSGSSAASTISVPEPAMTRTSSLQSLSQSPVVDSTTAQKAHTHDIV</sequence>
<dbReference type="InterPro" id="IPR000481">
    <property type="entry name" value="GPCR_Pheromne_B_alpha_rcpt"/>
</dbReference>